<feature type="signal peptide" evidence="2">
    <location>
        <begin position="1"/>
        <end position="27"/>
    </location>
</feature>
<dbReference type="Proteomes" id="UP000320772">
    <property type="component" value="Unassembled WGS sequence"/>
</dbReference>
<evidence type="ECO:0000313" key="3">
    <source>
        <dbReference type="EMBL" id="GEB02552.1"/>
    </source>
</evidence>
<keyword evidence="4" id="KW-1185">Reference proteome</keyword>
<evidence type="ECO:0000256" key="2">
    <source>
        <dbReference type="SAM" id="SignalP"/>
    </source>
</evidence>
<comment type="caution">
    <text evidence="3">The sequence shown here is derived from an EMBL/GenBank/DDBJ whole genome shotgun (WGS) entry which is preliminary data.</text>
</comment>
<proteinExistence type="predicted"/>
<feature type="compositionally biased region" description="Basic and acidic residues" evidence="1">
    <location>
        <begin position="43"/>
        <end position="53"/>
    </location>
</feature>
<gene>
    <name evidence="3" type="ORF">GRO01_01280</name>
</gene>
<feature type="compositionally biased region" description="Low complexity" evidence="1">
    <location>
        <begin position="30"/>
        <end position="42"/>
    </location>
</feature>
<evidence type="ECO:0000256" key="1">
    <source>
        <dbReference type="SAM" id="MobiDB-lite"/>
    </source>
</evidence>
<feature type="chain" id="PRO_5021246410" evidence="2">
    <location>
        <begin position="28"/>
        <end position="74"/>
    </location>
</feature>
<keyword evidence="2" id="KW-0732">Signal</keyword>
<name>A0A4Y3LZX9_9PROT</name>
<dbReference type="EMBL" id="BJLY01000001">
    <property type="protein sequence ID" value="GEB02552.1"/>
    <property type="molecule type" value="Genomic_DNA"/>
</dbReference>
<reference evidence="3 4" key="1">
    <citation type="submission" date="2019-06" db="EMBL/GenBank/DDBJ databases">
        <title>Whole genome shotgun sequence of Gluconobacter roseus NBRC 3990.</title>
        <authorList>
            <person name="Hosoyama A."/>
            <person name="Uohara A."/>
            <person name="Ohji S."/>
            <person name="Ichikawa N."/>
        </authorList>
    </citation>
    <scope>NUCLEOTIDE SEQUENCE [LARGE SCALE GENOMIC DNA]</scope>
    <source>
        <strain evidence="3 4">NBRC 3990</strain>
    </source>
</reference>
<protein>
    <submittedName>
        <fullName evidence="3">Uncharacterized protein</fullName>
    </submittedName>
</protein>
<evidence type="ECO:0000313" key="4">
    <source>
        <dbReference type="Proteomes" id="UP000320772"/>
    </source>
</evidence>
<accession>A0A4Y3LZX9</accession>
<sequence>MTRRPLESVARVTVAGAALVAGATAGAAWAPASTGGASMEAASSDRRDRRESADICSGLSSGETCRGNINFTKE</sequence>
<dbReference type="AlphaFoldDB" id="A0A4Y3LZX9"/>
<feature type="region of interest" description="Disordered" evidence="1">
    <location>
        <begin position="30"/>
        <end position="54"/>
    </location>
</feature>
<organism evidence="3 4">
    <name type="scientific">Gluconobacter roseus NBRC 3990</name>
    <dbReference type="NCBI Taxonomy" id="1307950"/>
    <lineage>
        <taxon>Bacteria</taxon>
        <taxon>Pseudomonadati</taxon>
        <taxon>Pseudomonadota</taxon>
        <taxon>Alphaproteobacteria</taxon>
        <taxon>Acetobacterales</taxon>
        <taxon>Acetobacteraceae</taxon>
        <taxon>Gluconobacter</taxon>
    </lineage>
</organism>